<dbReference type="InterPro" id="IPR027417">
    <property type="entry name" value="P-loop_NTPase"/>
</dbReference>
<name>A0AAW3QXU6_9PROT</name>
<comment type="catalytic activity">
    <reaction evidence="11">
        <text>ATP + H2O = ADP + phosphate + H(+)</text>
        <dbReference type="Rhea" id="RHEA:13065"/>
        <dbReference type="ChEBI" id="CHEBI:15377"/>
        <dbReference type="ChEBI" id="CHEBI:15378"/>
        <dbReference type="ChEBI" id="CHEBI:30616"/>
        <dbReference type="ChEBI" id="CHEBI:43474"/>
        <dbReference type="ChEBI" id="CHEBI:456216"/>
        <dbReference type="EC" id="5.6.2.3"/>
    </reaction>
</comment>
<dbReference type="Proteomes" id="UP000075682">
    <property type="component" value="Unassembled WGS sequence"/>
</dbReference>
<keyword evidence="8" id="KW-0238">DNA-binding</keyword>
<evidence type="ECO:0000256" key="12">
    <source>
        <dbReference type="SAM" id="MobiDB-lite"/>
    </source>
</evidence>
<sequence>MNIHKPVDPGLFGGALRSVPQNIAAEHGLLGCILVDSKKVLETVEEILHPDHFADPVNGQIYEKALLIYNESRNVDPLTIIRHFEHPDELVWGKTNPKEYFAKLLTAYASPRMAFDYAREIRDAAMRRRLMALCQRTADLCCRPEDERAEDIVEGHEARLLSIAMGMSESQPNVSLFDAGCEAILSAREALERGGGLAGLSWGYKSLDRLTGGLTNGNLYILGARPAVGKTSLGLGIALPLAASGKRGLFWSGEMLAKQVAGRAASARTGLNLRSIFNGLRWDIGPDVETGSQPPLEDWQWKEYENAVDEFFHIQLEIDTRPGLTISQLRSRARRMKRSKRGLDFIVLDYFQLMRGSAAVRGRGRYEETTEISNELKTLAKELDVPMIVLAQLNRKSEDKEDKTPESDHLRDTGALEQDADVICLIHRRHLHLKKQLASLAKRDRETEDQFNDRSLELEEQVRQQEGRGMLLVAKNRHGPTGVCPVWYDDFTTWFRDAGEDPRARAWTVQRGA</sequence>
<dbReference type="RefSeq" id="WP_062029471.1">
    <property type="nucleotide sequence ID" value="NZ_BEWL01000012.1"/>
</dbReference>
<dbReference type="InterPro" id="IPR016136">
    <property type="entry name" value="DNA_helicase_N/primase_C"/>
</dbReference>
<dbReference type="PANTHER" id="PTHR30153:SF2">
    <property type="entry name" value="REPLICATIVE DNA HELICASE"/>
    <property type="match status" value="1"/>
</dbReference>
<comment type="similarity">
    <text evidence="1">Belongs to the helicase family. DnaB subfamily.</text>
</comment>
<organism evidence="15 16">
    <name type="scientific">Gluconobacter albidus</name>
    <dbReference type="NCBI Taxonomy" id="318683"/>
    <lineage>
        <taxon>Bacteria</taxon>
        <taxon>Pseudomonadati</taxon>
        <taxon>Pseudomonadota</taxon>
        <taxon>Alphaproteobacteria</taxon>
        <taxon>Acetobacterales</taxon>
        <taxon>Acetobacteraceae</taxon>
        <taxon>Gluconobacter</taxon>
    </lineage>
</organism>
<dbReference type="GO" id="GO:1990077">
    <property type="term" value="C:primosome complex"/>
    <property type="evidence" value="ECO:0007669"/>
    <property type="project" value="UniProtKB-KW"/>
</dbReference>
<dbReference type="InterPro" id="IPR036185">
    <property type="entry name" value="DNA_heli_DnaB-like_N_sf"/>
</dbReference>
<keyword evidence="2" id="KW-0639">Primosome</keyword>
<comment type="caution">
    <text evidence="15">The sequence shown here is derived from an EMBL/GenBank/DDBJ whole genome shotgun (WGS) entry which is preliminary data.</text>
</comment>
<dbReference type="EC" id="5.6.2.3" evidence="10"/>
<reference evidence="15 16" key="2">
    <citation type="submission" date="2015-06" db="EMBL/GenBank/DDBJ databases">
        <title>Improved classification and identification of acetic acid bacteria using matrix-assisted laser desorption/ionization time-of-flight mass spectrometry; Gluconobacter nephelii and Gluconobacter uchimurae are later heterotypic synonyms of Gluconobacter japonicus and Gluconobacter oxydans, respectively.</title>
        <authorList>
            <person name="Li L."/>
            <person name="Cleenwerck I."/>
            <person name="De Vuyst L."/>
            <person name="Vandamme P."/>
        </authorList>
    </citation>
    <scope>NUCLEOTIDE SEQUENCE [LARGE SCALE GENOMIC DNA]</scope>
    <source>
        <strain evidence="15 16">LMG 1356</strain>
    </source>
</reference>
<dbReference type="EMBL" id="LHZN01000126">
    <property type="protein sequence ID" value="KXV38238.1"/>
    <property type="molecule type" value="Genomic_DNA"/>
</dbReference>
<evidence type="ECO:0000256" key="4">
    <source>
        <dbReference type="ARBA" id="ARBA00022741"/>
    </source>
</evidence>
<keyword evidence="9" id="KW-0413">Isomerase</keyword>
<evidence type="ECO:0000256" key="9">
    <source>
        <dbReference type="ARBA" id="ARBA00023235"/>
    </source>
</evidence>
<dbReference type="Gene3D" id="3.40.50.300">
    <property type="entry name" value="P-loop containing nucleotide triphosphate hydrolases"/>
    <property type="match status" value="1"/>
</dbReference>
<evidence type="ECO:0000256" key="6">
    <source>
        <dbReference type="ARBA" id="ARBA00022806"/>
    </source>
</evidence>
<reference evidence="14" key="1">
    <citation type="journal article" date="2014" name="Int. J. Syst. Evol. Microbiol.">
        <title>Complete genome of a new Firmicutes species belonging to the dominant human colonic microbiota ('Ruminococcus bicirculans') reveals two chromosomes and a selective capacity to utilize plant glucans.</title>
        <authorList>
            <consortium name="NISC Comparative Sequencing Program"/>
            <person name="Wegmann U."/>
            <person name="Louis P."/>
            <person name="Goesmann A."/>
            <person name="Henrissat B."/>
            <person name="Duncan S.H."/>
            <person name="Flint H.J."/>
        </authorList>
    </citation>
    <scope>NUCLEOTIDE SEQUENCE</scope>
    <source>
        <strain evidence="14">NBRC 3250</strain>
    </source>
</reference>
<dbReference type="GO" id="GO:0006269">
    <property type="term" value="P:DNA replication, synthesis of primer"/>
    <property type="evidence" value="ECO:0007669"/>
    <property type="project" value="UniProtKB-KW"/>
</dbReference>
<evidence type="ECO:0000256" key="2">
    <source>
        <dbReference type="ARBA" id="ARBA00022515"/>
    </source>
</evidence>
<feature type="compositionally biased region" description="Basic and acidic residues" evidence="12">
    <location>
        <begin position="395"/>
        <end position="413"/>
    </location>
</feature>
<feature type="region of interest" description="Disordered" evidence="12">
    <location>
        <begin position="394"/>
        <end position="413"/>
    </location>
</feature>
<keyword evidence="4" id="KW-0547">Nucleotide-binding</keyword>
<dbReference type="GO" id="GO:0003677">
    <property type="term" value="F:DNA binding"/>
    <property type="evidence" value="ECO:0007669"/>
    <property type="project" value="UniProtKB-KW"/>
</dbReference>
<protein>
    <recommendedName>
        <fullName evidence="10">DNA 5'-3' helicase</fullName>
        <ecNumber evidence="10">5.6.2.3</ecNumber>
    </recommendedName>
</protein>
<dbReference type="SUPFAM" id="SSF52540">
    <property type="entry name" value="P-loop containing nucleoside triphosphate hydrolases"/>
    <property type="match status" value="1"/>
</dbReference>
<evidence type="ECO:0000313" key="16">
    <source>
        <dbReference type="Proteomes" id="UP000075682"/>
    </source>
</evidence>
<evidence type="ECO:0000256" key="3">
    <source>
        <dbReference type="ARBA" id="ARBA00022705"/>
    </source>
</evidence>
<dbReference type="PROSITE" id="PS51199">
    <property type="entry name" value="SF4_HELICASE"/>
    <property type="match status" value="1"/>
</dbReference>
<keyword evidence="7" id="KW-0067">ATP-binding</keyword>
<evidence type="ECO:0000256" key="5">
    <source>
        <dbReference type="ARBA" id="ARBA00022801"/>
    </source>
</evidence>
<dbReference type="GO" id="GO:0043139">
    <property type="term" value="F:5'-3' DNA helicase activity"/>
    <property type="evidence" value="ECO:0007669"/>
    <property type="project" value="UniProtKB-EC"/>
</dbReference>
<evidence type="ECO:0000256" key="8">
    <source>
        <dbReference type="ARBA" id="ARBA00023125"/>
    </source>
</evidence>
<evidence type="ECO:0000313" key="17">
    <source>
        <dbReference type="Proteomes" id="UP001156672"/>
    </source>
</evidence>
<dbReference type="Pfam" id="PF03796">
    <property type="entry name" value="DnaB_C"/>
    <property type="match status" value="1"/>
</dbReference>
<accession>A0AAW3QXU6</accession>
<evidence type="ECO:0000259" key="13">
    <source>
        <dbReference type="PROSITE" id="PS51199"/>
    </source>
</evidence>
<dbReference type="PANTHER" id="PTHR30153">
    <property type="entry name" value="REPLICATIVE DNA HELICASE DNAB"/>
    <property type="match status" value="1"/>
</dbReference>
<dbReference type="InterPro" id="IPR007694">
    <property type="entry name" value="DNA_helicase_DnaB-like_C"/>
</dbReference>
<evidence type="ECO:0000313" key="14">
    <source>
        <dbReference type="EMBL" id="GLQ68939.1"/>
    </source>
</evidence>
<gene>
    <name evidence="15" type="ORF">AD941_06860</name>
    <name evidence="14" type="ORF">GCM10007866_13900</name>
</gene>
<keyword evidence="17" id="KW-1185">Reference proteome</keyword>
<dbReference type="EMBL" id="BSNW01000013">
    <property type="protein sequence ID" value="GLQ68939.1"/>
    <property type="molecule type" value="Genomic_DNA"/>
</dbReference>
<dbReference type="InterPro" id="IPR007693">
    <property type="entry name" value="DNA_helicase_DnaB-like_N"/>
</dbReference>
<dbReference type="Proteomes" id="UP001156672">
    <property type="component" value="Unassembled WGS sequence"/>
</dbReference>
<evidence type="ECO:0000313" key="15">
    <source>
        <dbReference type="EMBL" id="KXV38238.1"/>
    </source>
</evidence>
<dbReference type="Gene3D" id="1.10.860.10">
    <property type="entry name" value="DNAb Helicase, Chain A"/>
    <property type="match status" value="1"/>
</dbReference>
<evidence type="ECO:0000256" key="7">
    <source>
        <dbReference type="ARBA" id="ARBA00022840"/>
    </source>
</evidence>
<keyword evidence="5" id="KW-0378">Hydrolase</keyword>
<dbReference type="GO" id="GO:0005524">
    <property type="term" value="F:ATP binding"/>
    <property type="evidence" value="ECO:0007669"/>
    <property type="project" value="UniProtKB-KW"/>
</dbReference>
<proteinExistence type="inferred from homology"/>
<keyword evidence="6 14" id="KW-0347">Helicase</keyword>
<reference evidence="17" key="3">
    <citation type="journal article" date="2019" name="Int. J. Syst. Evol. Microbiol.">
        <title>The Global Catalogue of Microorganisms (GCM) 10K type strain sequencing project: providing services to taxonomists for standard genome sequencing and annotation.</title>
        <authorList>
            <consortium name="The Broad Institute Genomics Platform"/>
            <consortium name="The Broad Institute Genome Sequencing Center for Infectious Disease"/>
            <person name="Wu L."/>
            <person name="Ma J."/>
        </authorList>
    </citation>
    <scope>NUCLEOTIDE SEQUENCE [LARGE SCALE GENOMIC DNA]</scope>
    <source>
        <strain evidence="17">NBRC 3250</strain>
    </source>
</reference>
<dbReference type="GO" id="GO:0016787">
    <property type="term" value="F:hydrolase activity"/>
    <property type="evidence" value="ECO:0007669"/>
    <property type="project" value="UniProtKB-KW"/>
</dbReference>
<feature type="domain" description="SF4 helicase" evidence="13">
    <location>
        <begin position="193"/>
        <end position="502"/>
    </location>
</feature>
<keyword evidence="3" id="KW-0235">DNA replication</keyword>
<dbReference type="GO" id="GO:0005829">
    <property type="term" value="C:cytosol"/>
    <property type="evidence" value="ECO:0007669"/>
    <property type="project" value="TreeGrafter"/>
</dbReference>
<dbReference type="SUPFAM" id="SSF48024">
    <property type="entry name" value="N-terminal domain of DnaB helicase"/>
    <property type="match status" value="1"/>
</dbReference>
<evidence type="ECO:0000256" key="10">
    <source>
        <dbReference type="ARBA" id="ARBA00044969"/>
    </source>
</evidence>
<evidence type="ECO:0000256" key="11">
    <source>
        <dbReference type="ARBA" id="ARBA00048954"/>
    </source>
</evidence>
<dbReference type="Pfam" id="PF00772">
    <property type="entry name" value="DnaB"/>
    <property type="match status" value="1"/>
</dbReference>
<dbReference type="AlphaFoldDB" id="A0AAW3QXU6"/>
<evidence type="ECO:0000256" key="1">
    <source>
        <dbReference type="ARBA" id="ARBA00008428"/>
    </source>
</evidence>
<reference evidence="14" key="4">
    <citation type="submission" date="2023-01" db="EMBL/GenBank/DDBJ databases">
        <title>Draft genome sequence of Gluconobacter albidus strain NBRC 3250.</title>
        <authorList>
            <person name="Sun Q."/>
            <person name="Mori K."/>
        </authorList>
    </citation>
    <scope>NUCLEOTIDE SEQUENCE</scope>
    <source>
        <strain evidence="14">NBRC 3250</strain>
    </source>
</reference>